<dbReference type="RefSeq" id="WP_146842673.1">
    <property type="nucleotide sequence ID" value="NZ_BJWG01000006.1"/>
</dbReference>
<keyword evidence="2" id="KW-1185">Reference proteome</keyword>
<reference evidence="1 2" key="1">
    <citation type="submission" date="2019-07" db="EMBL/GenBank/DDBJ databases">
        <title>Whole genome shotgun sequence of Cellulomonas composti NBRC 100758.</title>
        <authorList>
            <person name="Hosoyama A."/>
            <person name="Uohara A."/>
            <person name="Ohji S."/>
            <person name="Ichikawa N."/>
        </authorList>
    </citation>
    <scope>NUCLEOTIDE SEQUENCE [LARGE SCALE GENOMIC DNA]</scope>
    <source>
        <strain evidence="1 2">NBRC 100758</strain>
    </source>
</reference>
<proteinExistence type="predicted"/>
<dbReference type="EMBL" id="BJWG01000006">
    <property type="protein sequence ID" value="GEL95021.1"/>
    <property type="molecule type" value="Genomic_DNA"/>
</dbReference>
<sequence>MVPDEWIEHRRPGDRELLGWVRPEVDQFVAVDRLGRDLTGPVDWLAAEEALDGRGIAWLSGLWQLTHDGKVLRVRVIDVRPDAVVVATDDHGSIDVPSTRHTLPFPAPAELRPFEGDPFLLAGPLD</sequence>
<gene>
    <name evidence="1" type="ORF">CCO02nite_16790</name>
</gene>
<dbReference type="OrthoDB" id="68692at2"/>
<dbReference type="AlphaFoldDB" id="A0A511JAJ5"/>
<protein>
    <submittedName>
        <fullName evidence="1">Uncharacterized protein</fullName>
    </submittedName>
</protein>
<comment type="caution">
    <text evidence="1">The sequence shown here is derived from an EMBL/GenBank/DDBJ whole genome shotgun (WGS) entry which is preliminary data.</text>
</comment>
<accession>A0A511JAJ5</accession>
<evidence type="ECO:0000313" key="2">
    <source>
        <dbReference type="Proteomes" id="UP000321720"/>
    </source>
</evidence>
<dbReference type="Proteomes" id="UP000321720">
    <property type="component" value="Unassembled WGS sequence"/>
</dbReference>
<evidence type="ECO:0000313" key="1">
    <source>
        <dbReference type="EMBL" id="GEL95021.1"/>
    </source>
</evidence>
<organism evidence="1 2">
    <name type="scientific">Cellulomonas composti</name>
    <dbReference type="NCBI Taxonomy" id="266130"/>
    <lineage>
        <taxon>Bacteria</taxon>
        <taxon>Bacillati</taxon>
        <taxon>Actinomycetota</taxon>
        <taxon>Actinomycetes</taxon>
        <taxon>Micrococcales</taxon>
        <taxon>Cellulomonadaceae</taxon>
        <taxon>Cellulomonas</taxon>
    </lineage>
</organism>
<name>A0A511JAJ5_9CELL</name>